<evidence type="ECO:0000256" key="4">
    <source>
        <dbReference type="ARBA" id="ARBA00022692"/>
    </source>
</evidence>
<dbReference type="InterPro" id="IPR044566">
    <property type="entry name" value="RMV1-like"/>
</dbReference>
<evidence type="ECO:0000313" key="10">
    <source>
        <dbReference type="EMBL" id="CAK0806494.1"/>
    </source>
</evidence>
<dbReference type="Proteomes" id="UP001189429">
    <property type="component" value="Unassembled WGS sequence"/>
</dbReference>
<feature type="transmembrane region" description="Helical" evidence="8">
    <location>
        <begin position="494"/>
        <end position="514"/>
    </location>
</feature>
<dbReference type="EMBL" id="CAUYUJ010003725">
    <property type="protein sequence ID" value="CAK0806494.1"/>
    <property type="molecule type" value="Genomic_DNA"/>
</dbReference>
<keyword evidence="3" id="KW-1003">Cell membrane</keyword>
<feature type="domain" description="Amino acid permease/ SLC12A" evidence="9">
    <location>
        <begin position="152"/>
        <end position="484"/>
    </location>
</feature>
<keyword evidence="6 8" id="KW-0472">Membrane</keyword>
<dbReference type="Gene3D" id="1.20.1740.10">
    <property type="entry name" value="Amino acid/polyamine transporter I"/>
    <property type="match status" value="1"/>
</dbReference>
<evidence type="ECO:0000259" key="9">
    <source>
        <dbReference type="Pfam" id="PF00324"/>
    </source>
</evidence>
<feature type="transmembrane region" description="Helical" evidence="8">
    <location>
        <begin position="205"/>
        <end position="222"/>
    </location>
</feature>
<keyword evidence="11" id="KW-1185">Reference proteome</keyword>
<feature type="transmembrane region" description="Helical" evidence="8">
    <location>
        <begin position="398"/>
        <end position="418"/>
    </location>
</feature>
<dbReference type="InterPro" id="IPR004841">
    <property type="entry name" value="AA-permease/SLC12A_dom"/>
</dbReference>
<evidence type="ECO:0000256" key="7">
    <source>
        <dbReference type="SAM" id="MobiDB-lite"/>
    </source>
</evidence>
<comment type="subcellular location">
    <subcellularLocation>
        <location evidence="1">Cell membrane</location>
        <topology evidence="1">Multi-pass membrane protein</topology>
    </subcellularLocation>
</comment>
<evidence type="ECO:0000256" key="8">
    <source>
        <dbReference type="SAM" id="Phobius"/>
    </source>
</evidence>
<name>A0ABN9QMH8_9DINO</name>
<feature type="transmembrane region" description="Helical" evidence="8">
    <location>
        <begin position="228"/>
        <end position="251"/>
    </location>
</feature>
<comment type="caution">
    <text evidence="10">The sequence shown here is derived from an EMBL/GenBank/DDBJ whole genome shotgun (WGS) entry which is preliminary data.</text>
</comment>
<accession>A0ABN9QMH8</accession>
<dbReference type="Pfam" id="PF00324">
    <property type="entry name" value="AA_permease"/>
    <property type="match status" value="1"/>
</dbReference>
<dbReference type="PANTHER" id="PTHR45826:SF25">
    <property type="entry name" value="AMINO ACID PERMEASE-LIKE PROTEIN"/>
    <property type="match status" value="1"/>
</dbReference>
<reference evidence="10" key="1">
    <citation type="submission" date="2023-10" db="EMBL/GenBank/DDBJ databases">
        <authorList>
            <person name="Chen Y."/>
            <person name="Shah S."/>
            <person name="Dougan E. K."/>
            <person name="Thang M."/>
            <person name="Chan C."/>
        </authorList>
    </citation>
    <scope>NUCLEOTIDE SEQUENCE [LARGE SCALE GENOMIC DNA]</scope>
</reference>
<keyword evidence="2" id="KW-0813">Transport</keyword>
<feature type="region of interest" description="Disordered" evidence="7">
    <location>
        <begin position="84"/>
        <end position="138"/>
    </location>
</feature>
<gene>
    <name evidence="10" type="ORF">PCOR1329_LOCUS12690</name>
</gene>
<feature type="region of interest" description="Disordered" evidence="7">
    <location>
        <begin position="28"/>
        <end position="69"/>
    </location>
</feature>
<dbReference type="PANTHER" id="PTHR45826">
    <property type="entry name" value="POLYAMINE TRANSPORTER PUT1"/>
    <property type="match status" value="1"/>
</dbReference>
<organism evidence="10 11">
    <name type="scientific">Prorocentrum cordatum</name>
    <dbReference type="NCBI Taxonomy" id="2364126"/>
    <lineage>
        <taxon>Eukaryota</taxon>
        <taxon>Sar</taxon>
        <taxon>Alveolata</taxon>
        <taxon>Dinophyceae</taxon>
        <taxon>Prorocentrales</taxon>
        <taxon>Prorocentraceae</taxon>
        <taxon>Prorocentrum</taxon>
    </lineage>
</organism>
<feature type="transmembrane region" description="Helical" evidence="8">
    <location>
        <begin position="464"/>
        <end position="488"/>
    </location>
</feature>
<proteinExistence type="predicted"/>
<feature type="transmembrane region" description="Helical" evidence="8">
    <location>
        <begin position="302"/>
        <end position="325"/>
    </location>
</feature>
<keyword evidence="4 8" id="KW-0812">Transmembrane</keyword>
<evidence type="ECO:0000256" key="2">
    <source>
        <dbReference type="ARBA" id="ARBA00022448"/>
    </source>
</evidence>
<feature type="compositionally biased region" description="Gly residues" evidence="7">
    <location>
        <begin position="115"/>
        <end position="125"/>
    </location>
</feature>
<evidence type="ECO:0000256" key="6">
    <source>
        <dbReference type="ARBA" id="ARBA00023136"/>
    </source>
</evidence>
<evidence type="ECO:0000256" key="3">
    <source>
        <dbReference type="ARBA" id="ARBA00022475"/>
    </source>
</evidence>
<sequence length="520" mass="55265">GGPQRRMQEVRRTSECFMFVPLSVFWVPLPGGRGAPPTAARRRRGGRDGRGRGPAAHRPAARGRLAGQPGLGGLACRLREVQARDAPGADGTRDGGPHLLRGLRRPLRHRARRPQGGGPLPGAGRAGRAASAVVRPDRADDGRDVLRLPARGGEDLYFVNEMFGPYVGWLHGAFNAVSNVFDVATLPAMALAYIKQLGFSFADEAAALIPCLMILAACLLNIRGIEFVGAASFAFTLIVCSPFAVLALWGARGLPGLVEERFHTGTLSPLKFLSCLLWNMSGYDDAGSTAAEIVNPRKVYPISLAIAMSIITSCYVVPVLVGLTVLPSTDDWHDGSFVLISTRVGGSALGAAVASFGALSSLGQLNALLCSSVREIVCMADLPRQPVPRCLGSLHPRYLTPHVCTVAFSCLLFLLVGVEFTDLIAASMFFDCFSFVVQFAAWVRHRSTSHEGYARVEDDSVYRAPCGLAGVVVISAFPVALCVAAVSLTFRDQGLRGLAGFGGTFAVSTLLYSLQQARGS</sequence>
<keyword evidence="5 8" id="KW-1133">Transmembrane helix</keyword>
<feature type="non-terminal residue" evidence="10">
    <location>
        <position position="1"/>
    </location>
</feature>
<evidence type="ECO:0000256" key="1">
    <source>
        <dbReference type="ARBA" id="ARBA00004651"/>
    </source>
</evidence>
<evidence type="ECO:0000313" key="11">
    <source>
        <dbReference type="Proteomes" id="UP001189429"/>
    </source>
</evidence>
<feature type="compositionally biased region" description="Low complexity" evidence="7">
    <location>
        <begin position="53"/>
        <end position="67"/>
    </location>
</feature>
<feature type="transmembrane region" description="Helical" evidence="8">
    <location>
        <begin position="337"/>
        <end position="359"/>
    </location>
</feature>
<feature type="transmembrane region" description="Helical" evidence="8">
    <location>
        <begin position="424"/>
        <end position="443"/>
    </location>
</feature>
<protein>
    <recommendedName>
        <fullName evidence="9">Amino acid permease/ SLC12A domain-containing protein</fullName>
    </recommendedName>
</protein>
<feature type="compositionally biased region" description="Basic residues" evidence="7">
    <location>
        <begin position="101"/>
        <end position="113"/>
    </location>
</feature>
<evidence type="ECO:0000256" key="5">
    <source>
        <dbReference type="ARBA" id="ARBA00022989"/>
    </source>
</evidence>